<feature type="compositionally biased region" description="Low complexity" evidence="1">
    <location>
        <begin position="29"/>
        <end position="60"/>
    </location>
</feature>
<evidence type="ECO:0000313" key="5">
    <source>
        <dbReference type="Proteomes" id="UP000269708"/>
    </source>
</evidence>
<dbReference type="InterPro" id="IPR018247">
    <property type="entry name" value="EF_Hand_1_Ca_BS"/>
</dbReference>
<dbReference type="Gene3D" id="1.10.238.10">
    <property type="entry name" value="EF-hand"/>
    <property type="match status" value="1"/>
</dbReference>
<dbReference type="RefSeq" id="WP_123769880.1">
    <property type="nucleotide sequence ID" value="NZ_RKQN01000002.1"/>
</dbReference>
<dbReference type="Pfam" id="PF13202">
    <property type="entry name" value="EF-hand_5"/>
    <property type="match status" value="1"/>
</dbReference>
<feature type="domain" description="EF-hand" evidence="3">
    <location>
        <begin position="84"/>
        <end position="119"/>
    </location>
</feature>
<dbReference type="PROSITE" id="PS50222">
    <property type="entry name" value="EF_HAND_2"/>
    <property type="match status" value="1"/>
</dbReference>
<dbReference type="PROSITE" id="PS00018">
    <property type="entry name" value="EF_HAND_1"/>
    <property type="match status" value="1"/>
</dbReference>
<sequence length="131" mass="13231">MKLDSRHSLIGAFALSAVLAAPFAFAQSADASAQSAQTDPAAQQTQAPPTGSAAPAAGASEPQKKSWNDVDADKNGTLSKTEAASVPALGQVFDQADADADGALTPDEYKAYVAQVQGQQGQGQQQDGGGR</sequence>
<dbReference type="OrthoDB" id="6310942at2"/>
<reference evidence="4 5" key="1">
    <citation type="submission" date="2018-11" db="EMBL/GenBank/DDBJ databases">
        <title>Genomic Encyclopedia of Type Strains, Phase IV (KMG-IV): sequencing the most valuable type-strain genomes for metagenomic binning, comparative biology and taxonomic classification.</title>
        <authorList>
            <person name="Goeker M."/>
        </authorList>
    </citation>
    <scope>NUCLEOTIDE SEQUENCE [LARGE SCALE GENOMIC DNA]</scope>
    <source>
        <strain evidence="4 5">DSM 25623</strain>
    </source>
</reference>
<accession>A0A3N4VD16</accession>
<dbReference type="GO" id="GO:0005509">
    <property type="term" value="F:calcium ion binding"/>
    <property type="evidence" value="ECO:0007669"/>
    <property type="project" value="InterPro"/>
</dbReference>
<protein>
    <submittedName>
        <fullName evidence="4">EF hand domain-containing protein</fullName>
    </submittedName>
</protein>
<feature type="region of interest" description="Disordered" evidence="1">
    <location>
        <begin position="29"/>
        <end position="87"/>
    </location>
</feature>
<comment type="caution">
    <text evidence="4">The sequence shown here is derived from an EMBL/GenBank/DDBJ whole genome shotgun (WGS) entry which is preliminary data.</text>
</comment>
<feature type="signal peptide" evidence="2">
    <location>
        <begin position="1"/>
        <end position="26"/>
    </location>
</feature>
<evidence type="ECO:0000256" key="1">
    <source>
        <dbReference type="SAM" id="MobiDB-lite"/>
    </source>
</evidence>
<dbReference type="InterPro" id="IPR011992">
    <property type="entry name" value="EF-hand-dom_pair"/>
</dbReference>
<feature type="compositionally biased region" description="Basic and acidic residues" evidence="1">
    <location>
        <begin position="62"/>
        <end position="74"/>
    </location>
</feature>
<dbReference type="InterPro" id="IPR002048">
    <property type="entry name" value="EF_hand_dom"/>
</dbReference>
<keyword evidence="2" id="KW-0732">Signal</keyword>
<dbReference type="Proteomes" id="UP000269708">
    <property type="component" value="Unassembled WGS sequence"/>
</dbReference>
<evidence type="ECO:0000259" key="3">
    <source>
        <dbReference type="PROSITE" id="PS50222"/>
    </source>
</evidence>
<feature type="chain" id="PRO_5017961809" evidence="2">
    <location>
        <begin position="27"/>
        <end position="131"/>
    </location>
</feature>
<dbReference type="SUPFAM" id="SSF47473">
    <property type="entry name" value="EF-hand"/>
    <property type="match status" value="1"/>
</dbReference>
<keyword evidence="5" id="KW-1185">Reference proteome</keyword>
<evidence type="ECO:0000313" key="4">
    <source>
        <dbReference type="EMBL" id="RPE79693.1"/>
    </source>
</evidence>
<gene>
    <name evidence="4" type="ORF">EDC50_1517</name>
</gene>
<dbReference type="EMBL" id="RKQN01000002">
    <property type="protein sequence ID" value="RPE79693.1"/>
    <property type="molecule type" value="Genomic_DNA"/>
</dbReference>
<proteinExistence type="predicted"/>
<dbReference type="AlphaFoldDB" id="A0A3N4VD16"/>
<evidence type="ECO:0000256" key="2">
    <source>
        <dbReference type="SAM" id="SignalP"/>
    </source>
</evidence>
<name>A0A3N4VD16_9GAMM</name>
<organism evidence="4 5">
    <name type="scientific">Vulcaniibacterium tengchongense</name>
    <dbReference type="NCBI Taxonomy" id="1273429"/>
    <lineage>
        <taxon>Bacteria</taxon>
        <taxon>Pseudomonadati</taxon>
        <taxon>Pseudomonadota</taxon>
        <taxon>Gammaproteobacteria</taxon>
        <taxon>Lysobacterales</taxon>
        <taxon>Lysobacteraceae</taxon>
        <taxon>Vulcaniibacterium</taxon>
    </lineage>
</organism>